<evidence type="ECO:0000256" key="1">
    <source>
        <dbReference type="SAM" id="MobiDB-lite"/>
    </source>
</evidence>
<dbReference type="EMBL" id="JAENIL010000028">
    <property type="protein sequence ID" value="MBK1878323.1"/>
    <property type="molecule type" value="Genomic_DNA"/>
</dbReference>
<name>A0A934RXU7_9BACT</name>
<dbReference type="AlphaFoldDB" id="A0A934RXU7"/>
<keyword evidence="4" id="KW-1185">Reference proteome</keyword>
<dbReference type="InterPro" id="IPR007055">
    <property type="entry name" value="BON_dom"/>
</dbReference>
<organism evidence="3 4">
    <name type="scientific">Pelagicoccus mobilis</name>
    <dbReference type="NCBI Taxonomy" id="415221"/>
    <lineage>
        <taxon>Bacteria</taxon>
        <taxon>Pseudomonadati</taxon>
        <taxon>Verrucomicrobiota</taxon>
        <taxon>Opitutia</taxon>
        <taxon>Puniceicoccales</taxon>
        <taxon>Pelagicoccaceae</taxon>
        <taxon>Pelagicoccus</taxon>
    </lineage>
</organism>
<comment type="caution">
    <text evidence="3">The sequence shown here is derived from an EMBL/GenBank/DDBJ whole genome shotgun (WGS) entry which is preliminary data.</text>
</comment>
<dbReference type="RefSeq" id="WP_200356535.1">
    <property type="nucleotide sequence ID" value="NZ_JAENIL010000028.1"/>
</dbReference>
<dbReference type="Proteomes" id="UP000617628">
    <property type="component" value="Unassembled WGS sequence"/>
</dbReference>
<dbReference type="Pfam" id="PF04972">
    <property type="entry name" value="BON"/>
    <property type="match status" value="1"/>
</dbReference>
<protein>
    <submittedName>
        <fullName evidence="3">BON domain-containing protein</fullName>
    </submittedName>
</protein>
<proteinExistence type="predicted"/>
<sequence length="222" mass="24215">MKTFFVALILGIFVGLFINNYFSDPEAYTKIKDAKERLFSEEEAEPLQVAEPELASDEPEPAMFEVASKELNAGSKTAAEEPTPEPLPKPEPLQPQEPEAEAKETQETPAEEPQDLVEQGVEKAAEIAEEVKEKINEAAENAKPHIEQGIESGIDATIALAIMGQFKLEKRIASDALSVSVEEQVVTLTGSVPDEETKQLAIEIAVFTKGVVGVEEELEIKP</sequence>
<evidence type="ECO:0000313" key="3">
    <source>
        <dbReference type="EMBL" id="MBK1878323.1"/>
    </source>
</evidence>
<evidence type="ECO:0000313" key="4">
    <source>
        <dbReference type="Proteomes" id="UP000617628"/>
    </source>
</evidence>
<accession>A0A934RXU7</accession>
<dbReference type="Gene3D" id="3.30.1340.30">
    <property type="match status" value="1"/>
</dbReference>
<feature type="domain" description="BON" evidence="2">
    <location>
        <begin position="154"/>
        <end position="222"/>
    </location>
</feature>
<evidence type="ECO:0000259" key="2">
    <source>
        <dbReference type="PROSITE" id="PS50914"/>
    </source>
</evidence>
<feature type="compositionally biased region" description="Pro residues" evidence="1">
    <location>
        <begin position="84"/>
        <end position="95"/>
    </location>
</feature>
<feature type="region of interest" description="Disordered" evidence="1">
    <location>
        <begin position="42"/>
        <end position="117"/>
    </location>
</feature>
<reference evidence="3" key="1">
    <citation type="submission" date="2021-01" db="EMBL/GenBank/DDBJ databases">
        <title>Modified the classification status of verrucomicrobia.</title>
        <authorList>
            <person name="Feng X."/>
        </authorList>
    </citation>
    <scope>NUCLEOTIDE SEQUENCE</scope>
    <source>
        <strain evidence="3">KCTC 13126</strain>
    </source>
</reference>
<dbReference type="PROSITE" id="PS50914">
    <property type="entry name" value="BON"/>
    <property type="match status" value="1"/>
</dbReference>
<gene>
    <name evidence="3" type="ORF">JIN87_15690</name>
</gene>